<organism evidence="5 6">
    <name type="scientific">Spirochaeta isovalerica</name>
    <dbReference type="NCBI Taxonomy" id="150"/>
    <lineage>
        <taxon>Bacteria</taxon>
        <taxon>Pseudomonadati</taxon>
        <taxon>Spirochaetota</taxon>
        <taxon>Spirochaetia</taxon>
        <taxon>Spirochaetales</taxon>
        <taxon>Spirochaetaceae</taxon>
        <taxon>Spirochaeta</taxon>
    </lineage>
</organism>
<dbReference type="PROSITE" id="PS01124">
    <property type="entry name" value="HTH_ARAC_FAMILY_2"/>
    <property type="match status" value="1"/>
</dbReference>
<feature type="domain" description="HTH araC/xylS-type" evidence="4">
    <location>
        <begin position="30"/>
        <end position="84"/>
    </location>
</feature>
<dbReference type="SUPFAM" id="SSF46689">
    <property type="entry name" value="Homeodomain-like"/>
    <property type="match status" value="1"/>
</dbReference>
<dbReference type="InterPro" id="IPR018062">
    <property type="entry name" value="HTH_AraC-typ_CS"/>
</dbReference>
<keyword evidence="3" id="KW-0804">Transcription</keyword>
<dbReference type="SMART" id="SM00342">
    <property type="entry name" value="HTH_ARAC"/>
    <property type="match status" value="1"/>
</dbReference>
<evidence type="ECO:0000256" key="3">
    <source>
        <dbReference type="ARBA" id="ARBA00023163"/>
    </source>
</evidence>
<dbReference type="PROSITE" id="PS00041">
    <property type="entry name" value="HTH_ARAC_FAMILY_1"/>
    <property type="match status" value="1"/>
</dbReference>
<dbReference type="PANTHER" id="PTHR43280">
    <property type="entry name" value="ARAC-FAMILY TRANSCRIPTIONAL REGULATOR"/>
    <property type="match status" value="1"/>
</dbReference>
<evidence type="ECO:0000259" key="4">
    <source>
        <dbReference type="PROSITE" id="PS01124"/>
    </source>
</evidence>
<protein>
    <submittedName>
        <fullName evidence="5">YesN/AraC family two-component response regulator</fullName>
    </submittedName>
</protein>
<dbReference type="InterPro" id="IPR020449">
    <property type="entry name" value="Tscrpt_reg_AraC-type_HTH"/>
</dbReference>
<name>A0A841R896_9SPIO</name>
<dbReference type="Proteomes" id="UP000587760">
    <property type="component" value="Unassembled WGS sequence"/>
</dbReference>
<reference evidence="5 6" key="1">
    <citation type="submission" date="2020-08" db="EMBL/GenBank/DDBJ databases">
        <title>Genomic Encyclopedia of Type Strains, Phase IV (KMG-IV): sequencing the most valuable type-strain genomes for metagenomic binning, comparative biology and taxonomic classification.</title>
        <authorList>
            <person name="Goeker M."/>
        </authorList>
    </citation>
    <scope>NUCLEOTIDE SEQUENCE [LARGE SCALE GENOMIC DNA]</scope>
    <source>
        <strain evidence="5 6">DSM 2461</strain>
    </source>
</reference>
<dbReference type="GO" id="GO:0043565">
    <property type="term" value="F:sequence-specific DNA binding"/>
    <property type="evidence" value="ECO:0007669"/>
    <property type="project" value="InterPro"/>
</dbReference>
<dbReference type="InterPro" id="IPR018060">
    <property type="entry name" value="HTH_AraC"/>
</dbReference>
<dbReference type="PRINTS" id="PR00032">
    <property type="entry name" value="HTHARAC"/>
</dbReference>
<keyword evidence="2" id="KW-0238">DNA-binding</keyword>
<dbReference type="AlphaFoldDB" id="A0A841R896"/>
<gene>
    <name evidence="5" type="ORF">HNR50_000591</name>
</gene>
<dbReference type="EMBL" id="JACHGJ010000001">
    <property type="protein sequence ID" value="MBB6478958.1"/>
    <property type="molecule type" value="Genomic_DNA"/>
</dbReference>
<dbReference type="GO" id="GO:0003700">
    <property type="term" value="F:DNA-binding transcription factor activity"/>
    <property type="evidence" value="ECO:0007669"/>
    <property type="project" value="InterPro"/>
</dbReference>
<dbReference type="PANTHER" id="PTHR43280:SF28">
    <property type="entry name" value="HTH-TYPE TRANSCRIPTIONAL ACTIVATOR RHAS"/>
    <property type="match status" value="1"/>
</dbReference>
<dbReference type="Gene3D" id="1.10.10.60">
    <property type="entry name" value="Homeodomain-like"/>
    <property type="match status" value="1"/>
</dbReference>
<accession>A0A841R896</accession>
<evidence type="ECO:0000313" key="5">
    <source>
        <dbReference type="EMBL" id="MBB6478958.1"/>
    </source>
</evidence>
<keyword evidence="1" id="KW-0805">Transcription regulation</keyword>
<evidence type="ECO:0000256" key="1">
    <source>
        <dbReference type="ARBA" id="ARBA00023015"/>
    </source>
</evidence>
<dbReference type="Pfam" id="PF12833">
    <property type="entry name" value="HTH_18"/>
    <property type="match status" value="1"/>
</dbReference>
<proteinExistence type="predicted"/>
<evidence type="ECO:0000313" key="6">
    <source>
        <dbReference type="Proteomes" id="UP000587760"/>
    </source>
</evidence>
<dbReference type="RefSeq" id="WP_184743494.1">
    <property type="nucleotide sequence ID" value="NZ_JACHGJ010000001.1"/>
</dbReference>
<comment type="caution">
    <text evidence="5">The sequence shown here is derived from an EMBL/GenBank/DDBJ whole genome shotgun (WGS) entry which is preliminary data.</text>
</comment>
<sequence length="85" mass="9835">MPGEPVLSSGRWRRDNGTGFCNRPDRYYVEYITGVRISAAKEMLVRGEGKIYEISEKLGFESPYYFSKVFKKTEGVSPREYLQNV</sequence>
<evidence type="ECO:0000256" key="2">
    <source>
        <dbReference type="ARBA" id="ARBA00023125"/>
    </source>
</evidence>
<dbReference type="InterPro" id="IPR009057">
    <property type="entry name" value="Homeodomain-like_sf"/>
</dbReference>
<keyword evidence="6" id="KW-1185">Reference proteome</keyword>